<protein>
    <submittedName>
        <fullName evidence="3">PhzF family phenazine biosynthesis protein</fullName>
    </submittedName>
</protein>
<keyword evidence="2" id="KW-0413">Isomerase</keyword>
<dbReference type="PIRSF" id="PIRSF016184">
    <property type="entry name" value="PhzC_PhzF"/>
    <property type="match status" value="1"/>
</dbReference>
<dbReference type="InterPro" id="IPR003719">
    <property type="entry name" value="Phenazine_PhzF-like"/>
</dbReference>
<dbReference type="PANTHER" id="PTHR13774">
    <property type="entry name" value="PHENAZINE BIOSYNTHESIS PROTEIN"/>
    <property type="match status" value="1"/>
</dbReference>
<proteinExistence type="inferred from homology"/>
<keyword evidence="4" id="KW-1185">Reference proteome</keyword>
<sequence length="273" mass="30706">MKMYQVDAFAKELFKGNPAAVIVLDTWLDEHLMQNIALENNLSETAFVRKIDDANYEIRWFSPTDEVAFCGHATLASAYVLFKDFTEAKTIRFHVRQLGIFVVTQDADGKIKMNFPIRKAEQVSDYPQALRDGLTKPFKAVYLNAQAYIVEYESVQDVLDEQPNLEKLKQLGQVRTAITASQTDIAITANGEDGKFDCVSRYFAPTIGIDEDPVTGSIHTAIVPLWAEKLNKQRLVAYQASARGGILECFIESSERIEISGYAKLYMQAELSI</sequence>
<dbReference type="RefSeq" id="WP_126132333.1">
    <property type="nucleotide sequence ID" value="NZ_BKFQ01000029.1"/>
</dbReference>
<dbReference type="NCBIfam" id="TIGR00654">
    <property type="entry name" value="PhzF_family"/>
    <property type="match status" value="1"/>
</dbReference>
<organism evidence="3 4">
    <name type="scientific">Acinetobacter junii</name>
    <dbReference type="NCBI Taxonomy" id="40215"/>
    <lineage>
        <taxon>Bacteria</taxon>
        <taxon>Pseudomonadati</taxon>
        <taxon>Pseudomonadota</taxon>
        <taxon>Gammaproteobacteria</taxon>
        <taxon>Moraxellales</taxon>
        <taxon>Moraxellaceae</taxon>
        <taxon>Acinetobacter</taxon>
    </lineage>
</organism>
<dbReference type="SUPFAM" id="SSF54506">
    <property type="entry name" value="Diaminopimelate epimerase-like"/>
    <property type="match status" value="1"/>
</dbReference>
<comment type="similarity">
    <text evidence="1">Belongs to the PhzF family.</text>
</comment>
<dbReference type="PANTHER" id="PTHR13774:SF17">
    <property type="entry name" value="PHENAZINE BIOSYNTHESIS-LIKE DOMAIN-CONTAINING PROTEIN"/>
    <property type="match status" value="1"/>
</dbReference>
<comment type="caution">
    <text evidence="3">The sequence shown here is derived from an EMBL/GenBank/DDBJ whole genome shotgun (WGS) entry which is preliminary data.</text>
</comment>
<accession>A0ABU8ZEF7</accession>
<dbReference type="Gene3D" id="3.10.310.10">
    <property type="entry name" value="Diaminopimelate Epimerase, Chain A, domain 1"/>
    <property type="match status" value="2"/>
</dbReference>
<name>A0ABU8ZEF7_ACIJU</name>
<evidence type="ECO:0000256" key="2">
    <source>
        <dbReference type="ARBA" id="ARBA00023235"/>
    </source>
</evidence>
<evidence type="ECO:0000313" key="3">
    <source>
        <dbReference type="EMBL" id="MEK0251953.1"/>
    </source>
</evidence>
<dbReference type="EMBL" id="JBBMLE010000014">
    <property type="protein sequence ID" value="MEK0251953.1"/>
    <property type="molecule type" value="Genomic_DNA"/>
</dbReference>
<evidence type="ECO:0000313" key="4">
    <source>
        <dbReference type="Proteomes" id="UP001498501"/>
    </source>
</evidence>
<evidence type="ECO:0000256" key="1">
    <source>
        <dbReference type="ARBA" id="ARBA00008270"/>
    </source>
</evidence>
<dbReference type="Pfam" id="PF02567">
    <property type="entry name" value="PhzC-PhzF"/>
    <property type="match status" value="1"/>
</dbReference>
<dbReference type="Proteomes" id="UP001498501">
    <property type="component" value="Unassembled WGS sequence"/>
</dbReference>
<gene>
    <name evidence="3" type="ORF">WM018_05340</name>
</gene>
<reference evidence="3 4" key="1">
    <citation type="submission" date="2024-03" db="EMBL/GenBank/DDBJ databases">
        <title>Cross-transmission of Acinetobacter junii carrying blaOXA-58 in a neonatal intensive care unit.</title>
        <authorList>
            <person name="Bour M."/>
            <person name="Potron A."/>
            <person name="Lecointe D."/>
        </authorList>
    </citation>
    <scope>NUCLEOTIDE SEQUENCE [LARGE SCALE GENOMIC DNA]</scope>
    <source>
        <strain evidence="3 4">21A3096 case 1</strain>
    </source>
</reference>